<dbReference type="Proteomes" id="UP000518300">
    <property type="component" value="Unassembled WGS sequence"/>
</dbReference>
<evidence type="ECO:0000313" key="4">
    <source>
        <dbReference type="Proteomes" id="UP000518300"/>
    </source>
</evidence>
<sequence length="158" mass="17487">MPTRFVKGDLFRWPGLKALAHGCNCAGAMGKGIAVEFRQRFPRMYAEYKERCADGRFRPGDVFTWTEDGVTVFNLGTQKTWRTKAELPAIEAAVTRMVRAAEQLGIPRIGLPRIGAGLGGLLWEPIRAMLERIGETTQVELLVFEEFLPASTESEGAG</sequence>
<dbReference type="Pfam" id="PF01661">
    <property type="entry name" value="Macro"/>
    <property type="match status" value="1"/>
</dbReference>
<evidence type="ECO:0000259" key="2">
    <source>
        <dbReference type="PROSITE" id="PS51154"/>
    </source>
</evidence>
<evidence type="ECO:0000256" key="1">
    <source>
        <dbReference type="ARBA" id="ARBA00035885"/>
    </source>
</evidence>
<dbReference type="RefSeq" id="WP_169346302.1">
    <property type="nucleotide sequence ID" value="NZ_JABBJJ010000085.1"/>
</dbReference>
<dbReference type="InterPro" id="IPR050892">
    <property type="entry name" value="ADP-ribose_metab_enzymes"/>
</dbReference>
<name>A0A848LDD4_9BACT</name>
<dbReference type="AlphaFoldDB" id="A0A848LDD4"/>
<accession>A0A848LDD4</accession>
<dbReference type="PANTHER" id="PTHR12521:SF0">
    <property type="entry name" value="ADP-RIBOSE GLYCOHYDROLASE OARD1"/>
    <property type="match status" value="1"/>
</dbReference>
<gene>
    <name evidence="3" type="ORF">HG543_19460</name>
</gene>
<dbReference type="PANTHER" id="PTHR12521">
    <property type="entry name" value="PROTEIN C6ORF130"/>
    <property type="match status" value="1"/>
</dbReference>
<feature type="domain" description="Macro" evidence="2">
    <location>
        <begin position="1"/>
        <end position="152"/>
    </location>
</feature>
<dbReference type="InterPro" id="IPR043472">
    <property type="entry name" value="Macro_dom-like"/>
</dbReference>
<comment type="catalytic activity">
    <reaction evidence="1">
        <text>an N-(ADP-alpha-D-ribosyl)-thymidine in DNA + H2O = a thymidine in DNA + ADP-D-ribose</text>
        <dbReference type="Rhea" id="RHEA:71655"/>
        <dbReference type="Rhea" id="RHEA-COMP:13556"/>
        <dbReference type="Rhea" id="RHEA-COMP:18051"/>
        <dbReference type="ChEBI" id="CHEBI:15377"/>
        <dbReference type="ChEBI" id="CHEBI:57967"/>
        <dbReference type="ChEBI" id="CHEBI:137386"/>
        <dbReference type="ChEBI" id="CHEBI:191199"/>
    </reaction>
    <physiologicalReaction direction="left-to-right" evidence="1">
        <dbReference type="Rhea" id="RHEA:71656"/>
    </physiologicalReaction>
</comment>
<reference evidence="3 4" key="1">
    <citation type="submission" date="2020-04" db="EMBL/GenBank/DDBJ databases">
        <title>Draft genome of Pyxidicoccus fallax type strain.</title>
        <authorList>
            <person name="Whitworth D.E."/>
        </authorList>
    </citation>
    <scope>NUCLEOTIDE SEQUENCE [LARGE SCALE GENOMIC DNA]</scope>
    <source>
        <strain evidence="3 4">DSM 14698</strain>
    </source>
</reference>
<proteinExistence type="predicted"/>
<organism evidence="3 4">
    <name type="scientific">Pyxidicoccus fallax</name>
    <dbReference type="NCBI Taxonomy" id="394095"/>
    <lineage>
        <taxon>Bacteria</taxon>
        <taxon>Pseudomonadati</taxon>
        <taxon>Myxococcota</taxon>
        <taxon>Myxococcia</taxon>
        <taxon>Myxococcales</taxon>
        <taxon>Cystobacterineae</taxon>
        <taxon>Myxococcaceae</taxon>
        <taxon>Pyxidicoccus</taxon>
    </lineage>
</organism>
<evidence type="ECO:0000313" key="3">
    <source>
        <dbReference type="EMBL" id="NMO17019.1"/>
    </source>
</evidence>
<comment type="caution">
    <text evidence="3">The sequence shown here is derived from an EMBL/GenBank/DDBJ whole genome shotgun (WGS) entry which is preliminary data.</text>
</comment>
<dbReference type="GO" id="GO:0140291">
    <property type="term" value="P:peptidyl-glutamate ADP-deribosylation"/>
    <property type="evidence" value="ECO:0007669"/>
    <property type="project" value="TreeGrafter"/>
</dbReference>
<dbReference type="SUPFAM" id="SSF52949">
    <property type="entry name" value="Macro domain-like"/>
    <property type="match status" value="1"/>
</dbReference>
<dbReference type="Gene3D" id="3.40.220.10">
    <property type="entry name" value="Leucine Aminopeptidase, subunit E, domain 1"/>
    <property type="match status" value="1"/>
</dbReference>
<dbReference type="InterPro" id="IPR002589">
    <property type="entry name" value="Macro_dom"/>
</dbReference>
<dbReference type="SMART" id="SM00506">
    <property type="entry name" value="A1pp"/>
    <property type="match status" value="1"/>
</dbReference>
<dbReference type="CDD" id="cd02901">
    <property type="entry name" value="Macro_Poa1p-like"/>
    <property type="match status" value="1"/>
</dbReference>
<dbReference type="PROSITE" id="PS51154">
    <property type="entry name" value="MACRO"/>
    <property type="match status" value="1"/>
</dbReference>
<dbReference type="EMBL" id="JABBJJ010000085">
    <property type="protein sequence ID" value="NMO17019.1"/>
    <property type="molecule type" value="Genomic_DNA"/>
</dbReference>
<protein>
    <submittedName>
        <fullName evidence="3">Macro domain-containing protein</fullName>
    </submittedName>
</protein>
<keyword evidence="4" id="KW-1185">Reference proteome</keyword>